<dbReference type="PRINTS" id="PR01270">
    <property type="entry name" value="HDASUPER"/>
</dbReference>
<keyword evidence="4" id="KW-1185">Reference proteome</keyword>
<dbReference type="InterPro" id="IPR037138">
    <property type="entry name" value="His_deacetylse_dom_sf"/>
</dbReference>
<gene>
    <name evidence="3" type="ORF">HH1059_23580</name>
</gene>
<evidence type="ECO:0000313" key="4">
    <source>
        <dbReference type="Proteomes" id="UP000218890"/>
    </source>
</evidence>
<dbReference type="RefSeq" id="WP_420797832.1">
    <property type="nucleotide sequence ID" value="NZ_AP017372.2"/>
</dbReference>
<protein>
    <submittedName>
        <fullName evidence="3">Acetylspermidine deacetylase</fullName>
    </submittedName>
</protein>
<name>A0A120MZ48_HALHR</name>
<dbReference type="InterPro" id="IPR023801">
    <property type="entry name" value="His_deacetylse_dom"/>
</dbReference>
<dbReference type="InterPro" id="IPR000286">
    <property type="entry name" value="HDACs"/>
</dbReference>
<evidence type="ECO:0000256" key="1">
    <source>
        <dbReference type="ARBA" id="ARBA00005947"/>
    </source>
</evidence>
<dbReference type="SUPFAM" id="SSF52768">
    <property type="entry name" value="Arginase/deacetylase"/>
    <property type="match status" value="1"/>
</dbReference>
<evidence type="ECO:0000259" key="2">
    <source>
        <dbReference type="Pfam" id="PF00850"/>
    </source>
</evidence>
<organism evidence="3 4">
    <name type="scientific">Halorhodospira halochloris</name>
    <name type="common">Ectothiorhodospira halochloris</name>
    <dbReference type="NCBI Taxonomy" id="1052"/>
    <lineage>
        <taxon>Bacteria</taxon>
        <taxon>Pseudomonadati</taxon>
        <taxon>Pseudomonadota</taxon>
        <taxon>Gammaproteobacteria</taxon>
        <taxon>Chromatiales</taxon>
        <taxon>Ectothiorhodospiraceae</taxon>
        <taxon>Halorhodospira</taxon>
    </lineage>
</organism>
<feature type="domain" description="Histone deacetylase" evidence="2">
    <location>
        <begin position="23"/>
        <end position="308"/>
    </location>
</feature>
<accession>A0A120MZ48</accession>
<dbReference type="Pfam" id="PF00850">
    <property type="entry name" value="Hist_deacetyl"/>
    <property type="match status" value="1"/>
</dbReference>
<dbReference type="GO" id="GO:0040029">
    <property type="term" value="P:epigenetic regulation of gene expression"/>
    <property type="evidence" value="ECO:0007669"/>
    <property type="project" value="TreeGrafter"/>
</dbReference>
<dbReference type="PANTHER" id="PTHR10625:SF10">
    <property type="entry name" value="HISTONE DEACETYLASE HDAC1"/>
    <property type="match status" value="1"/>
</dbReference>
<proteinExistence type="inferred from homology"/>
<dbReference type="Proteomes" id="UP000218890">
    <property type="component" value="Chromosome"/>
</dbReference>
<dbReference type="CDD" id="cd11599">
    <property type="entry name" value="HDAC_classII_2"/>
    <property type="match status" value="1"/>
</dbReference>
<dbReference type="Gene3D" id="3.40.800.20">
    <property type="entry name" value="Histone deacetylase domain"/>
    <property type="match status" value="1"/>
</dbReference>
<reference evidence="3" key="1">
    <citation type="submission" date="2016-02" db="EMBL/GenBank/DDBJ databases">
        <title>Halorhodospira halochloris DSM-1059 complete genome, version 2.</title>
        <authorList>
            <person name="Tsukatani Y."/>
        </authorList>
    </citation>
    <scope>NUCLEOTIDE SEQUENCE</scope>
    <source>
        <strain evidence="3">DSM 1059</strain>
    </source>
</reference>
<dbReference type="EMBL" id="AP017372">
    <property type="protein sequence ID" value="BAU56427.2"/>
    <property type="molecule type" value="Genomic_DNA"/>
</dbReference>
<sequence length="310" mass="33442">MIAVSTWLVTHPACLEHDTSSGHPESAARLRTIIAALEDPIFEFLIREEAPMATREQLEGAHDPDYVAEILASVPDSGYTHIDPDTLLSPHSGEAALRAAGSVCHAIDGVFQGKAQRAFCAVRPPGHHAEADRAMGFCFFNNVAVGAAHAVGQYGLERVAMVDFDVHHGNGTEQISRGRSRFNYFSTHQHPLFPGTGVPSQDSPKNIINATLADGDGSERFREIFSGSILPAIDQLEPELILISAGFDGHRSDPLATLRLDETDFSWATRELVAIARQHCNGRVVSVLEGGYNLSSVGRCAAAHVEALMM</sequence>
<dbReference type="InterPro" id="IPR023696">
    <property type="entry name" value="Ureohydrolase_dom_sf"/>
</dbReference>
<dbReference type="KEGG" id="hhk:HH1059_23580"/>
<dbReference type="AlphaFoldDB" id="A0A120MZ48"/>
<comment type="similarity">
    <text evidence="1">Belongs to the histone deacetylase family.</text>
</comment>
<dbReference type="GO" id="GO:0004407">
    <property type="term" value="F:histone deacetylase activity"/>
    <property type="evidence" value="ECO:0007669"/>
    <property type="project" value="TreeGrafter"/>
</dbReference>
<dbReference type="PANTHER" id="PTHR10625">
    <property type="entry name" value="HISTONE DEACETYLASE HDAC1-RELATED"/>
    <property type="match status" value="1"/>
</dbReference>
<evidence type="ECO:0000313" key="3">
    <source>
        <dbReference type="EMBL" id="BAU56427.2"/>
    </source>
</evidence>